<reference evidence="3 4" key="1">
    <citation type="submission" date="2019-08" db="EMBL/GenBank/DDBJ databases">
        <title>The genome of the soybean aphid Biotype 1, its phylome, world population structure and adaptation to the North American continent.</title>
        <authorList>
            <person name="Giordano R."/>
            <person name="Donthu R.K."/>
            <person name="Hernandez A.G."/>
            <person name="Wright C.L."/>
            <person name="Zimin A.V."/>
        </authorList>
    </citation>
    <scope>NUCLEOTIDE SEQUENCE [LARGE SCALE GENOMIC DNA]</scope>
    <source>
        <tissue evidence="3">Whole aphids</tissue>
    </source>
</reference>
<proteinExistence type="predicted"/>
<evidence type="ECO:0000256" key="2">
    <source>
        <dbReference type="SAM" id="SignalP"/>
    </source>
</evidence>
<gene>
    <name evidence="3" type="ORF">AGLY_000592</name>
</gene>
<feature type="signal peptide" evidence="2">
    <location>
        <begin position="1"/>
        <end position="19"/>
    </location>
</feature>
<comment type="caution">
    <text evidence="3">The sequence shown here is derived from an EMBL/GenBank/DDBJ whole genome shotgun (WGS) entry which is preliminary data.</text>
</comment>
<dbReference type="EMBL" id="VYZN01000001">
    <property type="protein sequence ID" value="KAE9545049.1"/>
    <property type="molecule type" value="Genomic_DNA"/>
</dbReference>
<keyword evidence="2" id="KW-0732">Signal</keyword>
<feature type="chain" id="PRO_5026299723" evidence="2">
    <location>
        <begin position="20"/>
        <end position="454"/>
    </location>
</feature>
<dbReference type="OrthoDB" id="6627855at2759"/>
<sequence length="454" mass="50152">MKFVIFAALFVAAATVVGASSVRVKKDVGSKNSEQCVYADVSKTGKKTIVCGDPAPPTLASILTSQLQQRKSTGPEARIPSEKCLDKPKQTPVSVYVQPQQQYEQPHYEQLHVMHHQVPQVQYVQQQPQVHYVQQQQPLVHYQPTVVYQKPAVQLQPYKSPCSQYGGYSDGGYSSGYGYSNGGYGGYGGYTGGGYRMADDASPIAVPARAVDEMAGADDVYDDEAPIMQNYLEAGPYEGNAAMARKGFGGGRPRTVEMRPLFVPAMLRSADQYGYEDGVGPEWQPQQRLVSEPELQFPGQLSQQPMVGRISGVERSMASAVAEGGALDRRQLAYSGYVPVRPETIMSMTDRYNFGGYSRTAGQPVQQEQQMQQLQQQQLQHQQLQQQQLQQQQLQQQQLQQQQQQQQQQPQQQLPSSQDNQSTGGEVDGALTAVPAKADPKDLKPADRKKNMKN</sequence>
<dbReference type="Proteomes" id="UP000475862">
    <property type="component" value="Unassembled WGS sequence"/>
</dbReference>
<accession>A0A6G0U8W4</accession>
<evidence type="ECO:0000256" key="1">
    <source>
        <dbReference type="SAM" id="MobiDB-lite"/>
    </source>
</evidence>
<evidence type="ECO:0000313" key="4">
    <source>
        <dbReference type="Proteomes" id="UP000475862"/>
    </source>
</evidence>
<protein>
    <submittedName>
        <fullName evidence="3">Uncharacterized protein</fullName>
    </submittedName>
</protein>
<feature type="region of interest" description="Disordered" evidence="1">
    <location>
        <begin position="393"/>
        <end position="454"/>
    </location>
</feature>
<name>A0A6G0U8W4_APHGL</name>
<keyword evidence="4" id="KW-1185">Reference proteome</keyword>
<organism evidence="3 4">
    <name type="scientific">Aphis glycines</name>
    <name type="common">Soybean aphid</name>
    <dbReference type="NCBI Taxonomy" id="307491"/>
    <lineage>
        <taxon>Eukaryota</taxon>
        <taxon>Metazoa</taxon>
        <taxon>Ecdysozoa</taxon>
        <taxon>Arthropoda</taxon>
        <taxon>Hexapoda</taxon>
        <taxon>Insecta</taxon>
        <taxon>Pterygota</taxon>
        <taxon>Neoptera</taxon>
        <taxon>Paraneoptera</taxon>
        <taxon>Hemiptera</taxon>
        <taxon>Sternorrhyncha</taxon>
        <taxon>Aphidomorpha</taxon>
        <taxon>Aphidoidea</taxon>
        <taxon>Aphididae</taxon>
        <taxon>Aphidini</taxon>
        <taxon>Aphis</taxon>
        <taxon>Aphis</taxon>
    </lineage>
</organism>
<feature type="compositionally biased region" description="Polar residues" evidence="1">
    <location>
        <begin position="415"/>
        <end position="424"/>
    </location>
</feature>
<feature type="compositionally biased region" description="Low complexity" evidence="1">
    <location>
        <begin position="393"/>
        <end position="414"/>
    </location>
</feature>
<feature type="compositionally biased region" description="Basic and acidic residues" evidence="1">
    <location>
        <begin position="438"/>
        <end position="454"/>
    </location>
</feature>
<dbReference type="AlphaFoldDB" id="A0A6G0U8W4"/>
<evidence type="ECO:0000313" key="3">
    <source>
        <dbReference type="EMBL" id="KAE9545049.1"/>
    </source>
</evidence>